<evidence type="ECO:0000256" key="4">
    <source>
        <dbReference type="ARBA" id="ARBA00023295"/>
    </source>
</evidence>
<proteinExistence type="predicted"/>
<dbReference type="Proteomes" id="UP000193006">
    <property type="component" value="Chromosome"/>
</dbReference>
<keyword evidence="9" id="KW-1185">Reference proteome</keyword>
<organism evidence="8 9">
    <name type="scientific">Halalkalibacter krulwichiae</name>
    <dbReference type="NCBI Taxonomy" id="199441"/>
    <lineage>
        <taxon>Bacteria</taxon>
        <taxon>Bacillati</taxon>
        <taxon>Bacillota</taxon>
        <taxon>Bacilli</taxon>
        <taxon>Bacillales</taxon>
        <taxon>Bacillaceae</taxon>
        <taxon>Halalkalibacter</taxon>
    </lineage>
</organism>
<accession>A0A1X9MF63</accession>
<keyword evidence="8" id="KW-0858">Xylan degradation</keyword>
<evidence type="ECO:0000256" key="1">
    <source>
        <dbReference type="ARBA" id="ARBA00004851"/>
    </source>
</evidence>
<dbReference type="Gene3D" id="3.20.20.80">
    <property type="entry name" value="Glycosidases"/>
    <property type="match status" value="1"/>
</dbReference>
<dbReference type="EMBL" id="CP020814">
    <property type="protein sequence ID" value="ARK32089.1"/>
    <property type="molecule type" value="Genomic_DNA"/>
</dbReference>
<keyword evidence="3" id="KW-0119">Carbohydrate metabolism</keyword>
<evidence type="ECO:0000259" key="7">
    <source>
        <dbReference type="PROSITE" id="PS51760"/>
    </source>
</evidence>
<dbReference type="GO" id="GO:0031176">
    <property type="term" value="F:endo-1,4-beta-xylanase activity"/>
    <property type="evidence" value="ECO:0007669"/>
    <property type="project" value="UniProtKB-EC"/>
</dbReference>
<dbReference type="KEGG" id="bkw:BkAM31D_20845"/>
<dbReference type="PROSITE" id="PS00591">
    <property type="entry name" value="GH10_1"/>
    <property type="match status" value="1"/>
</dbReference>
<dbReference type="AlphaFoldDB" id="A0A1X9MF63"/>
<keyword evidence="4 8" id="KW-0326">Glycosidase</keyword>
<sequence>MKELTEDGVPIDGVGHQAHIQIGWPTIQEIKDSFEKFAELGLDNQVTELDVSLYGWPPTGAYGTYEEIPEELFEAQAERYGQLFELYTDKNLKADISSVTFWGIADNHTWLDDRAEEYNDGVGVDAPFLFDENYYVKPAYWKIMK</sequence>
<dbReference type="SUPFAM" id="SSF51445">
    <property type="entry name" value="(Trans)glycosidases"/>
    <property type="match status" value="1"/>
</dbReference>
<dbReference type="PROSITE" id="PS51760">
    <property type="entry name" value="GH10_2"/>
    <property type="match status" value="1"/>
</dbReference>
<evidence type="ECO:0000256" key="3">
    <source>
        <dbReference type="ARBA" id="ARBA00023277"/>
    </source>
</evidence>
<feature type="domain" description="GH10" evidence="7">
    <location>
        <begin position="1"/>
        <end position="145"/>
    </location>
</feature>
<evidence type="ECO:0000313" key="8">
    <source>
        <dbReference type="EMBL" id="ARK32089.1"/>
    </source>
</evidence>
<dbReference type="Pfam" id="PF00331">
    <property type="entry name" value="Glyco_hydro_10"/>
    <property type="match status" value="1"/>
</dbReference>
<keyword evidence="5" id="KW-0624">Polysaccharide degradation</keyword>
<feature type="active site" description="Nucleophile" evidence="6">
    <location>
        <position position="48"/>
    </location>
</feature>
<dbReference type="GO" id="GO:0045493">
    <property type="term" value="P:xylan catabolic process"/>
    <property type="evidence" value="ECO:0007669"/>
    <property type="project" value="UniProtKB-UniPathway"/>
</dbReference>
<dbReference type="InterPro" id="IPR031158">
    <property type="entry name" value="GH10_AS"/>
</dbReference>
<evidence type="ECO:0000313" key="9">
    <source>
        <dbReference type="Proteomes" id="UP000193006"/>
    </source>
</evidence>
<dbReference type="UniPathway" id="UPA00114"/>
<protein>
    <submittedName>
        <fullName evidence="8">Endo-1,4-beta-xylanase A</fullName>
        <ecNumber evidence="8">3.2.1.8</ecNumber>
    </submittedName>
</protein>
<name>A0A1X9MF63_9BACI</name>
<evidence type="ECO:0000256" key="2">
    <source>
        <dbReference type="ARBA" id="ARBA00022801"/>
    </source>
</evidence>
<dbReference type="InterPro" id="IPR001000">
    <property type="entry name" value="GH10_dom"/>
</dbReference>
<gene>
    <name evidence="8" type="primary">xynA</name>
    <name evidence="8" type="ORF">BkAM31D_20845</name>
</gene>
<evidence type="ECO:0000256" key="6">
    <source>
        <dbReference type="PROSITE-ProRule" id="PRU10061"/>
    </source>
</evidence>
<comment type="pathway">
    <text evidence="1">Glycan degradation; xylan degradation.</text>
</comment>
<evidence type="ECO:0000256" key="5">
    <source>
        <dbReference type="ARBA" id="ARBA00023326"/>
    </source>
</evidence>
<dbReference type="SMART" id="SM00633">
    <property type="entry name" value="Glyco_10"/>
    <property type="match status" value="1"/>
</dbReference>
<reference evidence="8 9" key="1">
    <citation type="submission" date="2017-04" db="EMBL/GenBank/DDBJ databases">
        <title>Bacillus krulwichiae AM31D Genome sequencing and assembly.</title>
        <authorList>
            <person name="Krulwich T.A."/>
            <person name="Anastor L."/>
            <person name="Ehrlich R."/>
            <person name="Ehrlich G.D."/>
            <person name="Janto B."/>
        </authorList>
    </citation>
    <scope>NUCLEOTIDE SEQUENCE [LARGE SCALE GENOMIC DNA]</scope>
    <source>
        <strain evidence="8 9">AM31D</strain>
    </source>
</reference>
<keyword evidence="2 8" id="KW-0378">Hydrolase</keyword>
<dbReference type="STRING" id="199441.BkAM31D_20845"/>
<dbReference type="InterPro" id="IPR017853">
    <property type="entry name" value="GH"/>
</dbReference>
<dbReference type="EC" id="3.2.1.8" evidence="8"/>